<evidence type="ECO:0000313" key="5">
    <source>
        <dbReference type="EMBL" id="ADQ18548.1"/>
    </source>
</evidence>
<keyword evidence="3" id="KW-1133">Transmembrane helix</keyword>
<organism evidence="5 6">
    <name type="scientific">Leadbetterella byssophila (strain DSM 17132 / JCM 16389 / KACC 11308 / NBRC 106382 / 4M15)</name>
    <dbReference type="NCBI Taxonomy" id="649349"/>
    <lineage>
        <taxon>Bacteria</taxon>
        <taxon>Pseudomonadati</taxon>
        <taxon>Bacteroidota</taxon>
        <taxon>Cytophagia</taxon>
        <taxon>Cytophagales</taxon>
        <taxon>Leadbetterellaceae</taxon>
        <taxon>Leadbetterella</taxon>
    </lineage>
</organism>
<dbReference type="InterPro" id="IPR051158">
    <property type="entry name" value="Metallophosphoesterase_sf"/>
</dbReference>
<dbReference type="PANTHER" id="PTHR31302">
    <property type="entry name" value="TRANSMEMBRANE PROTEIN WITH METALLOPHOSPHOESTERASE DOMAIN-RELATED"/>
    <property type="match status" value="1"/>
</dbReference>
<reference key="1">
    <citation type="submission" date="2010-11" db="EMBL/GenBank/DDBJ databases">
        <title>The complete genome of Leadbetterella byssophila DSM 17132.</title>
        <authorList>
            <consortium name="US DOE Joint Genome Institute (JGI-PGF)"/>
            <person name="Lucas S."/>
            <person name="Copeland A."/>
            <person name="Lapidus A."/>
            <person name="Glavina del Rio T."/>
            <person name="Dalin E."/>
            <person name="Tice H."/>
            <person name="Bruce D."/>
            <person name="Goodwin L."/>
            <person name="Pitluck S."/>
            <person name="Kyrpides N."/>
            <person name="Mavromatis K."/>
            <person name="Ivanova N."/>
            <person name="Teshima H."/>
            <person name="Brettin T."/>
            <person name="Detter J.C."/>
            <person name="Han C."/>
            <person name="Tapia R."/>
            <person name="Land M."/>
            <person name="Hauser L."/>
            <person name="Markowitz V."/>
            <person name="Cheng J.-F."/>
            <person name="Hugenholtz P."/>
            <person name="Woyke T."/>
            <person name="Wu D."/>
            <person name="Tindall B."/>
            <person name="Pomrenke H.G."/>
            <person name="Brambilla E."/>
            <person name="Klenk H.-P."/>
            <person name="Eisen J.A."/>
        </authorList>
    </citation>
    <scope>NUCLEOTIDE SEQUENCE [LARGE SCALE GENOMIC DNA]</scope>
    <source>
        <strain>DSM 17132</strain>
    </source>
</reference>
<dbReference type="SUPFAM" id="SSF56300">
    <property type="entry name" value="Metallo-dependent phosphatases"/>
    <property type="match status" value="1"/>
</dbReference>
<dbReference type="eggNOG" id="COG1408">
    <property type="taxonomic scope" value="Bacteria"/>
</dbReference>
<evidence type="ECO:0000259" key="4">
    <source>
        <dbReference type="Pfam" id="PF00149"/>
    </source>
</evidence>
<dbReference type="GO" id="GO:0008758">
    <property type="term" value="F:UDP-2,3-diacylglucosamine hydrolase activity"/>
    <property type="evidence" value="ECO:0007669"/>
    <property type="project" value="TreeGrafter"/>
</dbReference>
<dbReference type="InterPro" id="IPR004843">
    <property type="entry name" value="Calcineurin-like_PHP"/>
</dbReference>
<keyword evidence="3" id="KW-0472">Membrane</keyword>
<dbReference type="OrthoDB" id="9780884at2"/>
<keyword evidence="2" id="KW-0378">Hydrolase</keyword>
<dbReference type="AlphaFoldDB" id="E4RSH8"/>
<feature type="transmembrane region" description="Helical" evidence="3">
    <location>
        <begin position="73"/>
        <end position="95"/>
    </location>
</feature>
<evidence type="ECO:0000256" key="2">
    <source>
        <dbReference type="ARBA" id="ARBA00022801"/>
    </source>
</evidence>
<dbReference type="GO" id="GO:0046872">
    <property type="term" value="F:metal ion binding"/>
    <property type="evidence" value="ECO:0007669"/>
    <property type="project" value="UniProtKB-KW"/>
</dbReference>
<dbReference type="PANTHER" id="PTHR31302:SF31">
    <property type="entry name" value="PHOSPHODIESTERASE YAEI"/>
    <property type="match status" value="1"/>
</dbReference>
<accession>E4RSH8</accession>
<name>E4RSH8_LEAB4</name>
<evidence type="ECO:0000256" key="1">
    <source>
        <dbReference type="ARBA" id="ARBA00022723"/>
    </source>
</evidence>
<dbReference type="KEGG" id="lby:Lbys_2886"/>
<feature type="transmembrane region" description="Helical" evidence="3">
    <location>
        <begin position="42"/>
        <end position="61"/>
    </location>
</feature>
<sequence>MRRAGFSIVMLVAFFIADLIFYRAFKDVIRHLQSGVQRWLSILYWTVPALLLLLFVYGFFISPETATPRFKKILGVSFMLIYTGKLVGAIVFLLGNGLNILKNASLKAIQPSKTDPILSRSEFISKTALAFGAAQFGILTQGMLWGAYDYRVRKVTLHLKGLPKAFDGMTLGQLSDIHSGSFYNKKAVQGGVKMLLDEKPDLIFFTGDLVNDKATELQEYFSVFEKVKAPLGVYSTLGNHDYGDYAAWSSPQAKVQNLQNLIKGHELLGWDLLMDENRILELNGEKLGILGVQNWGTGGFVQKGDLQKALKGTEEINTKLLLSHDPTHWRAQVLGKTDIDAVFSGHTHGMQFGVEIPGFRWSPSQYVYKEWAGLYEENGQQLYVNRGFGFLGYPGRVGILPEITIFNLKSA</sequence>
<evidence type="ECO:0000313" key="6">
    <source>
        <dbReference type="Proteomes" id="UP000007435"/>
    </source>
</evidence>
<evidence type="ECO:0000256" key="3">
    <source>
        <dbReference type="SAM" id="Phobius"/>
    </source>
</evidence>
<feature type="transmembrane region" description="Helical" evidence="3">
    <location>
        <begin position="5"/>
        <end position="22"/>
    </location>
</feature>
<dbReference type="InterPro" id="IPR029052">
    <property type="entry name" value="Metallo-depent_PP-like"/>
</dbReference>
<dbReference type="Gene3D" id="3.60.21.10">
    <property type="match status" value="1"/>
</dbReference>
<keyword evidence="3" id="KW-0812">Transmembrane</keyword>
<dbReference type="CDD" id="cd07385">
    <property type="entry name" value="MPP_YkuE_C"/>
    <property type="match status" value="1"/>
</dbReference>
<dbReference type="EMBL" id="CP002305">
    <property type="protein sequence ID" value="ADQ18548.1"/>
    <property type="molecule type" value="Genomic_DNA"/>
</dbReference>
<dbReference type="RefSeq" id="WP_013409580.1">
    <property type="nucleotide sequence ID" value="NC_014655.1"/>
</dbReference>
<protein>
    <submittedName>
        <fullName evidence="5">Metallophosphoesterase</fullName>
    </submittedName>
</protein>
<keyword evidence="1" id="KW-0479">Metal-binding</keyword>
<dbReference type="HOGENOM" id="CLU_025443_6_0_10"/>
<dbReference type="STRING" id="649349.Lbys_2886"/>
<dbReference type="Pfam" id="PF00149">
    <property type="entry name" value="Metallophos"/>
    <property type="match status" value="1"/>
</dbReference>
<dbReference type="GO" id="GO:0016020">
    <property type="term" value="C:membrane"/>
    <property type="evidence" value="ECO:0007669"/>
    <property type="project" value="GOC"/>
</dbReference>
<reference evidence="5 6" key="2">
    <citation type="journal article" date="2011" name="Stand. Genomic Sci.">
        <title>Complete genome sequence of Leadbetterella byssophila type strain (4M15).</title>
        <authorList>
            <person name="Abt B."/>
            <person name="Teshima H."/>
            <person name="Lucas S."/>
            <person name="Lapidus A."/>
            <person name="Del Rio T.G."/>
            <person name="Nolan M."/>
            <person name="Tice H."/>
            <person name="Cheng J.F."/>
            <person name="Pitluck S."/>
            <person name="Liolios K."/>
            <person name="Pagani I."/>
            <person name="Ivanova N."/>
            <person name="Mavromatis K."/>
            <person name="Pati A."/>
            <person name="Tapia R."/>
            <person name="Han C."/>
            <person name="Goodwin L."/>
            <person name="Chen A."/>
            <person name="Palaniappan K."/>
            <person name="Land M."/>
            <person name="Hauser L."/>
            <person name="Chang Y.J."/>
            <person name="Jeffries C.D."/>
            <person name="Rohde M."/>
            <person name="Goker M."/>
            <person name="Tindall B.J."/>
            <person name="Detter J.C."/>
            <person name="Woyke T."/>
            <person name="Bristow J."/>
            <person name="Eisen J.A."/>
            <person name="Markowitz V."/>
            <person name="Hugenholtz P."/>
            <person name="Klenk H.P."/>
            <person name="Kyrpides N.C."/>
        </authorList>
    </citation>
    <scope>NUCLEOTIDE SEQUENCE [LARGE SCALE GENOMIC DNA]</scope>
    <source>
        <strain evidence="6">DSM 17132 / JCM 16389 / KACC 11308 / NBRC 106382 / 4M15</strain>
    </source>
</reference>
<keyword evidence="6" id="KW-1185">Reference proteome</keyword>
<proteinExistence type="predicted"/>
<feature type="domain" description="Calcineurin-like phosphoesterase" evidence="4">
    <location>
        <begin position="169"/>
        <end position="349"/>
    </location>
</feature>
<dbReference type="Proteomes" id="UP000007435">
    <property type="component" value="Chromosome"/>
</dbReference>
<dbReference type="GO" id="GO:0009245">
    <property type="term" value="P:lipid A biosynthetic process"/>
    <property type="evidence" value="ECO:0007669"/>
    <property type="project" value="TreeGrafter"/>
</dbReference>
<gene>
    <name evidence="5" type="ordered locus">Lbys_2886</name>
</gene>